<protein>
    <submittedName>
        <fullName evidence="3">CHAT domain-containing protein</fullName>
    </submittedName>
</protein>
<dbReference type="AlphaFoldDB" id="A0A1H1HDS7"/>
<dbReference type="STRING" id="35622.SAMN04489764_4295"/>
<keyword evidence="1" id="KW-0472">Membrane</keyword>
<proteinExistence type="predicted"/>
<evidence type="ECO:0000313" key="4">
    <source>
        <dbReference type="Proteomes" id="UP000217103"/>
    </source>
</evidence>
<feature type="transmembrane region" description="Helical" evidence="1">
    <location>
        <begin position="6"/>
        <end position="26"/>
    </location>
</feature>
<evidence type="ECO:0000259" key="2">
    <source>
        <dbReference type="Pfam" id="PF12770"/>
    </source>
</evidence>
<feature type="domain" description="CHAT" evidence="2">
    <location>
        <begin position="758"/>
        <end position="1026"/>
    </location>
</feature>
<keyword evidence="1" id="KW-0812">Transmembrane</keyword>
<keyword evidence="1" id="KW-1133">Transmembrane helix</keyword>
<gene>
    <name evidence="3" type="ORF">SAMN04489764_4295</name>
</gene>
<feature type="transmembrane region" description="Helical" evidence="1">
    <location>
        <begin position="67"/>
        <end position="90"/>
    </location>
</feature>
<reference evidence="3 4" key="1">
    <citation type="submission" date="2016-10" db="EMBL/GenBank/DDBJ databases">
        <authorList>
            <person name="de Groot N.N."/>
        </authorList>
    </citation>
    <scope>NUCLEOTIDE SEQUENCE [LARGE SCALE GENOMIC DNA]</scope>
    <source>
        <strain evidence="3 4">DSM 43794</strain>
    </source>
</reference>
<dbReference type="Proteomes" id="UP000217103">
    <property type="component" value="Unassembled WGS sequence"/>
</dbReference>
<feature type="transmembrane region" description="Helical" evidence="1">
    <location>
        <begin position="33"/>
        <end position="55"/>
    </location>
</feature>
<organism evidence="3 4">
    <name type="scientific">Thermostaphylospora chromogena</name>
    <dbReference type="NCBI Taxonomy" id="35622"/>
    <lineage>
        <taxon>Bacteria</taxon>
        <taxon>Bacillati</taxon>
        <taxon>Actinomycetota</taxon>
        <taxon>Actinomycetes</taxon>
        <taxon>Streptosporangiales</taxon>
        <taxon>Thermomonosporaceae</taxon>
        <taxon>Thermostaphylospora</taxon>
    </lineage>
</organism>
<evidence type="ECO:0000256" key="1">
    <source>
        <dbReference type="SAM" id="Phobius"/>
    </source>
</evidence>
<dbReference type="Pfam" id="PF12770">
    <property type="entry name" value="CHAT"/>
    <property type="match status" value="1"/>
</dbReference>
<feature type="transmembrane region" description="Helical" evidence="1">
    <location>
        <begin position="111"/>
        <end position="135"/>
    </location>
</feature>
<accession>A0A1H1HDS7</accession>
<dbReference type="EMBL" id="FNKK01000002">
    <property type="protein sequence ID" value="SDR23268.1"/>
    <property type="molecule type" value="Genomic_DNA"/>
</dbReference>
<dbReference type="InterPro" id="IPR024983">
    <property type="entry name" value="CHAT_dom"/>
</dbReference>
<keyword evidence="4" id="KW-1185">Reference proteome</keyword>
<name>A0A1H1HDS7_9ACTN</name>
<sequence length="1027" mass="109933">MLWRAFQFTSVVYAVVTDGLLIDLYLHGRLNPFQFTLLMLLPPLFALMALTTPAGLPRPFRTRPSTITVAAAVLYGAAPPITVAAFPLAYTFMPERLVATDGAPATPRTALIVALAMAPAVGFIPIGLACGLANATAAPVALRTEGVLRRLGTLAEDPDEADLAVIRRERERQDRLLGVRDLLRRRLQVILLVQRATLLRYLAADAATKEAFEAVAEIRRAFARLPAHRWRKLPLDGTLLLRRSVYGLVRLQAGRATSLGTSDSLAEAIDLLREMMRIDPQGAPVWRVLLAQYRIPYAFLAHDVTALHAGIADLRALLSDVDDIGEADPAQAEAILLLAQALLLRHRLAGGDAEAVQDSIALLRALPAFDGLRQERLWTLAYALAIDAGIRFDAAGYGEALVALDEAFAETPDDPAALDRVSSTALATVAAFLDLALVMAFPDLLGLDRDALNAVGWSGETVLDRLIEITEVFADVNPGMVSVQGLLNAIKSDRHGDPALAHRTMEALRGVVANPAAEISDRIMAARQAGTLAVRQGDWAAASADFGHAVRLLPRTLWRGQLSTDRYRVLSDLVGELACDAAAVELGNGAPERALEVLEQGRLVAWSQALHEEIDLEPFRGQAPDHVERLERALAEWARLVRGASAPADRRIALAAELDAAIADLSAAVGRDLAAGPRADELLAAGDEGPVVIVNASNFRRDALVIAERNLTVLPLPELDLDRLRDEVRELRDAVAKAERPGGGLPARLALEARIAHLLAWLWDAVAAPVLDLIGPADRVWWCPTGQLALLPLHAAGHHHAGDGRTVIDRVASSYALTLTSLLRARNRPPTGPAHRRLLAVAAPGTPPVVPLRHAAAEAAACRERVGDGTVLGGDAATREAVLGELSAHAWAHFACHGTAAGLLLAGDRPLTVLDVADLRLRHGELAVLSACHTAAGSASMPDEAMHLAGAMHMAGYRHVVGTLWTIPDTGRTATAFAGDLYDQLGDGTGQLDVSRTGPALHDVVRRLRDHDPRRLSTWASYVHIGP</sequence>
<evidence type="ECO:0000313" key="3">
    <source>
        <dbReference type="EMBL" id="SDR23268.1"/>
    </source>
</evidence>